<dbReference type="EMBL" id="JANEYF010004595">
    <property type="protein sequence ID" value="KAJ8930654.1"/>
    <property type="molecule type" value="Genomic_DNA"/>
</dbReference>
<protein>
    <submittedName>
        <fullName evidence="1">Uncharacterized protein</fullName>
    </submittedName>
</protein>
<evidence type="ECO:0000313" key="1">
    <source>
        <dbReference type="EMBL" id="KAJ8930654.1"/>
    </source>
</evidence>
<dbReference type="Proteomes" id="UP001162156">
    <property type="component" value="Unassembled WGS sequence"/>
</dbReference>
<accession>A0AAV8WVF7</accession>
<evidence type="ECO:0000313" key="2">
    <source>
        <dbReference type="Proteomes" id="UP001162156"/>
    </source>
</evidence>
<comment type="caution">
    <text evidence="1">The sequence shown here is derived from an EMBL/GenBank/DDBJ whole genome shotgun (WGS) entry which is preliminary data.</text>
</comment>
<name>A0AAV8WVF7_9CUCU</name>
<gene>
    <name evidence="1" type="ORF">NQ314_016569</name>
</gene>
<proteinExistence type="predicted"/>
<keyword evidence="2" id="KW-1185">Reference proteome</keyword>
<reference evidence="1" key="1">
    <citation type="journal article" date="2023" name="Insect Mol. Biol.">
        <title>Genome sequencing provides insights into the evolution of gene families encoding plant cell wall-degrading enzymes in longhorned beetles.</title>
        <authorList>
            <person name="Shin N.R."/>
            <person name="Okamura Y."/>
            <person name="Kirsch R."/>
            <person name="Pauchet Y."/>
        </authorList>
    </citation>
    <scope>NUCLEOTIDE SEQUENCE</scope>
    <source>
        <strain evidence="1">RBIC_L_NR</strain>
    </source>
</reference>
<organism evidence="1 2">
    <name type="scientific">Rhamnusium bicolor</name>
    <dbReference type="NCBI Taxonomy" id="1586634"/>
    <lineage>
        <taxon>Eukaryota</taxon>
        <taxon>Metazoa</taxon>
        <taxon>Ecdysozoa</taxon>
        <taxon>Arthropoda</taxon>
        <taxon>Hexapoda</taxon>
        <taxon>Insecta</taxon>
        <taxon>Pterygota</taxon>
        <taxon>Neoptera</taxon>
        <taxon>Endopterygota</taxon>
        <taxon>Coleoptera</taxon>
        <taxon>Polyphaga</taxon>
        <taxon>Cucujiformia</taxon>
        <taxon>Chrysomeloidea</taxon>
        <taxon>Cerambycidae</taxon>
        <taxon>Lepturinae</taxon>
        <taxon>Rhagiini</taxon>
        <taxon>Rhamnusium</taxon>
    </lineage>
</organism>
<dbReference type="AlphaFoldDB" id="A0AAV8WVF7"/>
<sequence>MKLRQSWSVTQKKTVAEYFSQHIKENKSPKQHEVNEFVNLYPKLFENRKWTAIKAMVYNMYTGKLKYH</sequence>